<dbReference type="InterPro" id="IPR027417">
    <property type="entry name" value="P-loop_NTPase"/>
</dbReference>
<dbReference type="Pfam" id="PF00441">
    <property type="entry name" value="Acyl-CoA_dh_1"/>
    <property type="match status" value="1"/>
</dbReference>
<sequence>MTSLDIDIEAKPLTTTIHALSSLSWHNISFSTPTKQILTSISAHVPRGEILAILGSSGSGKTTLLNILAQRNQNGGKTTIGGDMWVNGGVRLTGEVVREVGTYVEQEDALLGSLTVRETLEFAARLALPDLSRALRAERVTTLLRAFGLTEQADTQIGTALARRKGISGGQKRRVSVACQIISMPRLVFLDEPTSGLDSAASREVISHLQSFARAHGMIIVCSIHQPSSATFGLFDKTLLLSRGKQIYFGRVGEVEEYFHRIGKPVGKGVGIADHMLDVTNVDFWGDEEEGNRHVEEMANAWSSSPEASTLEHLLTAPSPASASHLPRSSSRNHHSTFWHQILTLTHRTLLKSYRDPLAYTIRFFMYLALALLMGTTFLRLPATQSSLQSLTNAIFFGGAFMSFMQVAAIPSVLEDLVMWGREGTGRGGGEGLYGPGALLVSGGVVGVGFLGGIVVVVGVVSYWMIGFQPTAVGFWKYVMWLFLDLYAAESLVVLISAIIPIFVGALTITAFVNGLFMAVGGFLVSPNQLNVFWRYTFRYIDYQRYVFEGMMKNEFANRRYSCEGQRCIYDNPLAGEGYISGQTFLDQNGYGNVNEGKWVAVLLGIILGMKLLTWSIHPQPRAYTPNNHFTMAPKTFTKDEVASHKDPSGSGLWIIVDNEVYDLTKFADEHPGGKKILLRNAGTDASKPFWKYHNQAILNKYKAKLHIGSVGGGASSATPNTIVQSKTGTSTGGANPAPGKAASSKDSAEVAKIAKVPGAAQSVTSSSPKTSSAKAPAPGKGTLSGSGEVGVTPATSYAAPMPSGSKSTPVQDDEAEIQYFGDMNPYADPSWYQGWHSPYYKPHHHALRAEIREFVETEIEPFVHEWDEAKGMPNTIYEKMGQRGWLAGCLGVKYPTKYTDVRCKSVPPEKWDHFCELVITDELSRCGSGGVVWNLLGGYGIGCPPVLKFGNEEVKKRILPDVLSGKKRFCLCITEPDAGSDVANLVTSAKKTADGKHYIVNGEKKWITNGLLSDYFTVAVRTGGPGMNGISLLLIEKTMPGVTTRQMKCQGVWASGTTYVEFDDVKVPVENLIGKENKGFKVIMTNFNHERIGIIIQANRFARVCYEEAFKYAQKRKTFGKKLIEHPVIRDKFANMARQIEATHANLELVIYQMEKMGDVEAMLRLGGAVAGLKAQSTKVFELCAREASQVFGGLSYSRGGQGDKVERLYRDVRAYAIPGGSEEIMQDLMMRQGMKVAQALGAKF</sequence>
<dbReference type="Pfam" id="PF19055">
    <property type="entry name" value="ABC2_membrane_7"/>
    <property type="match status" value="1"/>
</dbReference>
<reference evidence="18 19" key="2">
    <citation type="journal article" date="2014" name="J. Gen. Appl. Microbiol.">
        <title>The early diverging ascomycetous budding yeast Saitoella complicata has three histone deacetylases belonging to the Clr6, Hos2, and Rpd3 lineages.</title>
        <authorList>
            <person name="Nishida H."/>
            <person name="Matsumoto T."/>
            <person name="Kondo S."/>
            <person name="Hamamoto M."/>
            <person name="Yoshikawa H."/>
        </authorList>
    </citation>
    <scope>NUCLEOTIDE SEQUENCE [LARGE SCALE GENOMIC DNA]</scope>
    <source>
        <strain evidence="18 19">NRRL Y-17804</strain>
    </source>
</reference>
<dbReference type="SMART" id="SM00382">
    <property type="entry name" value="AAA"/>
    <property type="match status" value="1"/>
</dbReference>
<dbReference type="Gene3D" id="1.20.140.10">
    <property type="entry name" value="Butyryl-CoA Dehydrogenase, subunit A, domain 3"/>
    <property type="match status" value="1"/>
</dbReference>
<dbReference type="GO" id="GO:0016627">
    <property type="term" value="F:oxidoreductase activity, acting on the CH-CH group of donors"/>
    <property type="evidence" value="ECO:0007669"/>
    <property type="project" value="InterPro"/>
</dbReference>
<evidence type="ECO:0008006" key="20">
    <source>
        <dbReference type="Google" id="ProtNLM"/>
    </source>
</evidence>
<reference evidence="18 19" key="3">
    <citation type="journal article" date="2015" name="Genome Announc.">
        <title>Draft Genome Sequence of the Archiascomycetous Yeast Saitoella complicata.</title>
        <authorList>
            <person name="Yamauchi K."/>
            <person name="Kondo S."/>
            <person name="Hamamoto M."/>
            <person name="Takahashi Y."/>
            <person name="Ogura Y."/>
            <person name="Hayashi T."/>
            <person name="Nishida H."/>
        </authorList>
    </citation>
    <scope>NUCLEOTIDE SEQUENCE [LARGE SCALE GENOMIC DNA]</scope>
    <source>
        <strain evidence="18 19">NRRL Y-17804</strain>
    </source>
</reference>
<comment type="similarity">
    <text evidence="4">Belongs to the acyl-CoA dehydrogenase family.</text>
</comment>
<dbReference type="InterPro" id="IPR001199">
    <property type="entry name" value="Cyt_B5-like_heme/steroid-bd"/>
</dbReference>
<feature type="domain" description="ABC transporter" evidence="17">
    <location>
        <begin position="23"/>
        <end position="268"/>
    </location>
</feature>
<keyword evidence="10" id="KW-0067">ATP-binding</keyword>
<feature type="domain" description="Cytochrome b5 heme-binding" evidence="16">
    <location>
        <begin position="634"/>
        <end position="712"/>
    </location>
</feature>
<dbReference type="SUPFAM" id="SSF56645">
    <property type="entry name" value="Acyl-CoA dehydrogenase NM domain-like"/>
    <property type="match status" value="1"/>
</dbReference>
<dbReference type="SUPFAM" id="SSF52540">
    <property type="entry name" value="P-loop containing nucleoside triphosphate hydrolases"/>
    <property type="match status" value="1"/>
</dbReference>
<evidence type="ECO:0000256" key="3">
    <source>
        <dbReference type="ARBA" id="ARBA00005814"/>
    </source>
</evidence>
<dbReference type="Gene3D" id="2.40.110.10">
    <property type="entry name" value="Butyryl-CoA Dehydrogenase, subunit A, domain 2"/>
    <property type="match status" value="1"/>
</dbReference>
<dbReference type="STRING" id="698492.A0A0E9NHI4"/>
<evidence type="ECO:0000259" key="16">
    <source>
        <dbReference type="PROSITE" id="PS50255"/>
    </source>
</evidence>
<dbReference type="SUPFAM" id="SSF47203">
    <property type="entry name" value="Acyl-CoA dehydrogenase C-terminal domain-like"/>
    <property type="match status" value="1"/>
</dbReference>
<comment type="caution">
    <text evidence="18">The sequence shown here is derived from an EMBL/GenBank/DDBJ whole genome shotgun (WGS) entry which is preliminary data.</text>
</comment>
<name>A0A0E9NHI4_SAICN</name>
<evidence type="ECO:0000313" key="19">
    <source>
        <dbReference type="Proteomes" id="UP000033140"/>
    </source>
</evidence>
<gene>
    <name evidence="18" type="ORF">G7K_3430-t1</name>
</gene>
<dbReference type="Pfam" id="PF02771">
    <property type="entry name" value="Acyl-CoA_dh_N"/>
    <property type="match status" value="1"/>
</dbReference>
<accession>A0A0E9NHI4</accession>
<feature type="region of interest" description="Disordered" evidence="14">
    <location>
        <begin position="713"/>
        <end position="811"/>
    </location>
</feature>
<dbReference type="PROSITE" id="PS50893">
    <property type="entry name" value="ABC_TRANSPORTER_2"/>
    <property type="match status" value="1"/>
</dbReference>
<feature type="transmembrane region" description="Helical" evidence="15">
    <location>
        <begin position="433"/>
        <end position="466"/>
    </location>
</feature>
<dbReference type="GO" id="GO:0140359">
    <property type="term" value="F:ABC-type transporter activity"/>
    <property type="evidence" value="ECO:0007669"/>
    <property type="project" value="InterPro"/>
</dbReference>
<evidence type="ECO:0000256" key="7">
    <source>
        <dbReference type="ARBA" id="ARBA00022692"/>
    </source>
</evidence>
<dbReference type="InterPro" id="IPR017871">
    <property type="entry name" value="ABC_transporter-like_CS"/>
</dbReference>
<evidence type="ECO:0000256" key="8">
    <source>
        <dbReference type="ARBA" id="ARBA00022741"/>
    </source>
</evidence>
<feature type="transmembrane region" description="Helical" evidence="15">
    <location>
        <begin position="358"/>
        <end position="379"/>
    </location>
</feature>
<evidence type="ECO:0000259" key="17">
    <source>
        <dbReference type="PROSITE" id="PS50893"/>
    </source>
</evidence>
<dbReference type="Gene3D" id="3.10.120.10">
    <property type="entry name" value="Cytochrome b5-like heme/steroid binding domain"/>
    <property type="match status" value="1"/>
</dbReference>
<feature type="transmembrane region" description="Helical" evidence="15">
    <location>
        <begin position="506"/>
        <end position="525"/>
    </location>
</feature>
<dbReference type="GO" id="GO:0016887">
    <property type="term" value="F:ATP hydrolysis activity"/>
    <property type="evidence" value="ECO:0007669"/>
    <property type="project" value="InterPro"/>
</dbReference>
<evidence type="ECO:0000256" key="9">
    <source>
        <dbReference type="ARBA" id="ARBA00022827"/>
    </source>
</evidence>
<dbReference type="Gene3D" id="1.10.540.10">
    <property type="entry name" value="Acyl-CoA dehydrogenase/oxidase, N-terminal domain"/>
    <property type="match status" value="1"/>
</dbReference>
<dbReference type="InterPro" id="IPR013525">
    <property type="entry name" value="ABC2_TM"/>
</dbReference>
<proteinExistence type="inferred from homology"/>
<evidence type="ECO:0000256" key="5">
    <source>
        <dbReference type="ARBA" id="ARBA00022448"/>
    </source>
</evidence>
<dbReference type="Gene3D" id="3.40.50.300">
    <property type="entry name" value="P-loop containing nucleotide triphosphate hydrolases"/>
    <property type="match status" value="1"/>
</dbReference>
<dbReference type="InterPro" id="IPR009100">
    <property type="entry name" value="AcylCoA_DH/oxidase_NM_dom_sf"/>
</dbReference>
<evidence type="ECO:0000256" key="11">
    <source>
        <dbReference type="ARBA" id="ARBA00022989"/>
    </source>
</evidence>
<dbReference type="Pfam" id="PF01061">
    <property type="entry name" value="ABC2_membrane"/>
    <property type="match status" value="1"/>
</dbReference>
<comment type="cofactor">
    <cofactor evidence="1">
        <name>FAD</name>
        <dbReference type="ChEBI" id="CHEBI:57692"/>
    </cofactor>
</comment>
<dbReference type="InterPro" id="IPR036250">
    <property type="entry name" value="AcylCo_DH-like_C"/>
</dbReference>
<dbReference type="GO" id="GO:0050660">
    <property type="term" value="F:flavin adenine dinucleotide binding"/>
    <property type="evidence" value="ECO:0007669"/>
    <property type="project" value="InterPro"/>
</dbReference>
<reference evidence="18 19" key="1">
    <citation type="journal article" date="2011" name="J. Gen. Appl. Microbiol.">
        <title>Draft genome sequencing of the enigmatic yeast Saitoella complicata.</title>
        <authorList>
            <person name="Nishida H."/>
            <person name="Hamamoto M."/>
            <person name="Sugiyama J."/>
        </authorList>
    </citation>
    <scope>NUCLEOTIDE SEQUENCE [LARGE SCALE GENOMIC DNA]</scope>
    <source>
        <strain evidence="18 19">NRRL Y-17804</strain>
    </source>
</reference>
<dbReference type="InterPro" id="IPR009075">
    <property type="entry name" value="AcylCo_DH/oxidase_C"/>
</dbReference>
<dbReference type="PROSITE" id="PS00211">
    <property type="entry name" value="ABC_TRANSPORTER_1"/>
    <property type="match status" value="1"/>
</dbReference>
<evidence type="ECO:0000256" key="1">
    <source>
        <dbReference type="ARBA" id="ARBA00001974"/>
    </source>
</evidence>
<dbReference type="GO" id="GO:0016020">
    <property type="term" value="C:membrane"/>
    <property type="evidence" value="ECO:0007669"/>
    <property type="project" value="UniProtKB-SubCell"/>
</dbReference>
<evidence type="ECO:0000256" key="15">
    <source>
        <dbReference type="SAM" id="Phobius"/>
    </source>
</evidence>
<dbReference type="InterPro" id="IPR052215">
    <property type="entry name" value="Plant_ABCG"/>
</dbReference>
<dbReference type="SUPFAM" id="SSF55856">
    <property type="entry name" value="Cytochrome b5-like heme/steroid binding domain"/>
    <property type="match status" value="1"/>
</dbReference>
<keyword evidence="5" id="KW-0813">Transport</keyword>
<feature type="compositionally biased region" description="Low complexity" evidence="14">
    <location>
        <begin position="765"/>
        <end position="779"/>
    </location>
</feature>
<dbReference type="PANTHER" id="PTHR48042">
    <property type="entry name" value="ABC TRANSPORTER G FAMILY MEMBER 11"/>
    <property type="match status" value="1"/>
</dbReference>
<dbReference type="AlphaFoldDB" id="A0A0E9NHI4"/>
<dbReference type="InterPro" id="IPR037069">
    <property type="entry name" value="AcylCoA_DH/ox_N_sf"/>
</dbReference>
<dbReference type="PROSITE" id="PS50255">
    <property type="entry name" value="CYTOCHROME_B5_2"/>
    <property type="match status" value="1"/>
</dbReference>
<protein>
    <recommendedName>
        <fullName evidence="20">ABC transporter domain-containing protein</fullName>
    </recommendedName>
</protein>
<dbReference type="InterPro" id="IPR043926">
    <property type="entry name" value="ABCG_dom"/>
</dbReference>
<feature type="transmembrane region" description="Helical" evidence="15">
    <location>
        <begin position="478"/>
        <end position="500"/>
    </location>
</feature>
<evidence type="ECO:0000313" key="18">
    <source>
        <dbReference type="EMBL" id="GAO49278.1"/>
    </source>
</evidence>
<comment type="subcellular location">
    <subcellularLocation>
        <location evidence="2">Membrane</location>
        <topology evidence="2">Multi-pass membrane protein</topology>
    </subcellularLocation>
</comment>
<dbReference type="InterPro" id="IPR046373">
    <property type="entry name" value="Acyl-CoA_Oxase/DH_mid-dom_sf"/>
</dbReference>
<keyword evidence="6" id="KW-0285">Flavoprotein</keyword>
<dbReference type="SMART" id="SM01117">
    <property type="entry name" value="Cyt-b5"/>
    <property type="match status" value="1"/>
</dbReference>
<dbReference type="Pfam" id="PF02770">
    <property type="entry name" value="Acyl-CoA_dh_M"/>
    <property type="match status" value="1"/>
</dbReference>
<dbReference type="EMBL" id="BACD03000021">
    <property type="protein sequence ID" value="GAO49278.1"/>
    <property type="molecule type" value="Genomic_DNA"/>
</dbReference>
<evidence type="ECO:0000256" key="13">
    <source>
        <dbReference type="ARBA" id="ARBA00023136"/>
    </source>
</evidence>
<organism evidence="18 19">
    <name type="scientific">Saitoella complicata (strain BCRC 22490 / CBS 7301 / JCM 7358 / NBRC 10748 / NRRL Y-17804)</name>
    <dbReference type="NCBI Taxonomy" id="698492"/>
    <lineage>
        <taxon>Eukaryota</taxon>
        <taxon>Fungi</taxon>
        <taxon>Dikarya</taxon>
        <taxon>Ascomycota</taxon>
        <taxon>Taphrinomycotina</taxon>
        <taxon>Taphrinomycotina incertae sedis</taxon>
        <taxon>Saitoella</taxon>
    </lineage>
</organism>
<dbReference type="InterPro" id="IPR013786">
    <property type="entry name" value="AcylCoA_DH/ox_N"/>
</dbReference>
<feature type="compositionally biased region" description="Polar residues" evidence="14">
    <location>
        <begin position="716"/>
        <end position="734"/>
    </location>
</feature>
<keyword evidence="13 15" id="KW-0472">Membrane</keyword>
<evidence type="ECO:0000256" key="2">
    <source>
        <dbReference type="ARBA" id="ARBA00004141"/>
    </source>
</evidence>
<dbReference type="InterPro" id="IPR036400">
    <property type="entry name" value="Cyt_B5-like_heme/steroid_sf"/>
</dbReference>
<dbReference type="GO" id="GO:0005524">
    <property type="term" value="F:ATP binding"/>
    <property type="evidence" value="ECO:0007669"/>
    <property type="project" value="UniProtKB-KW"/>
</dbReference>
<evidence type="ECO:0000256" key="10">
    <source>
        <dbReference type="ARBA" id="ARBA00022840"/>
    </source>
</evidence>
<feature type="transmembrane region" description="Helical" evidence="15">
    <location>
        <begin position="599"/>
        <end position="618"/>
    </location>
</feature>
<evidence type="ECO:0000256" key="12">
    <source>
        <dbReference type="ARBA" id="ARBA00023002"/>
    </source>
</evidence>
<keyword evidence="19" id="KW-1185">Reference proteome</keyword>
<keyword evidence="8" id="KW-0547">Nucleotide-binding</keyword>
<dbReference type="InterPro" id="IPR003593">
    <property type="entry name" value="AAA+_ATPase"/>
</dbReference>
<keyword evidence="9" id="KW-0274">FAD</keyword>
<dbReference type="Pfam" id="PF00173">
    <property type="entry name" value="Cyt-b5"/>
    <property type="match status" value="1"/>
</dbReference>
<comment type="similarity">
    <text evidence="3">Belongs to the ABC transporter superfamily. ABCG family. Eye pigment precursor importer (TC 3.A.1.204) subfamily.</text>
</comment>
<evidence type="ECO:0000256" key="4">
    <source>
        <dbReference type="ARBA" id="ARBA00009347"/>
    </source>
</evidence>
<dbReference type="Pfam" id="PF00005">
    <property type="entry name" value="ABC_tran"/>
    <property type="match status" value="1"/>
</dbReference>
<keyword evidence="7 15" id="KW-0812">Transmembrane</keyword>
<dbReference type="FunFam" id="2.40.110.10:FF:000002">
    <property type="entry name" value="Acyl-CoA dehydrogenase fadE12"/>
    <property type="match status" value="1"/>
</dbReference>
<feature type="transmembrane region" description="Helical" evidence="15">
    <location>
        <begin position="391"/>
        <end position="413"/>
    </location>
</feature>
<dbReference type="Proteomes" id="UP000033140">
    <property type="component" value="Unassembled WGS sequence"/>
</dbReference>
<evidence type="ECO:0000256" key="14">
    <source>
        <dbReference type="SAM" id="MobiDB-lite"/>
    </source>
</evidence>
<keyword evidence="11 15" id="KW-1133">Transmembrane helix</keyword>
<keyword evidence="12" id="KW-0560">Oxidoreductase</keyword>
<dbReference type="PANTHER" id="PTHR48042:SF11">
    <property type="entry name" value="ABC TRANSPORTER G FAMILY MEMBER 11"/>
    <property type="match status" value="1"/>
</dbReference>
<dbReference type="InterPro" id="IPR003439">
    <property type="entry name" value="ABC_transporter-like_ATP-bd"/>
</dbReference>
<evidence type="ECO:0000256" key="6">
    <source>
        <dbReference type="ARBA" id="ARBA00022630"/>
    </source>
</evidence>
<dbReference type="InterPro" id="IPR006091">
    <property type="entry name" value="Acyl-CoA_Oxase/DH_mid-dom"/>
</dbReference>